<keyword evidence="1" id="KW-0805">Transcription regulation</keyword>
<dbReference type="Pfam" id="PF07729">
    <property type="entry name" value="FCD"/>
    <property type="match status" value="1"/>
</dbReference>
<dbReference type="PANTHER" id="PTHR43537">
    <property type="entry name" value="TRANSCRIPTIONAL REGULATOR, GNTR FAMILY"/>
    <property type="match status" value="1"/>
</dbReference>
<dbReference type="GO" id="GO:0003677">
    <property type="term" value="F:DNA binding"/>
    <property type="evidence" value="ECO:0007669"/>
    <property type="project" value="UniProtKB-KW"/>
</dbReference>
<evidence type="ECO:0000313" key="7">
    <source>
        <dbReference type="Proteomes" id="UP000619295"/>
    </source>
</evidence>
<dbReference type="SMART" id="SM00895">
    <property type="entry name" value="FCD"/>
    <property type="match status" value="1"/>
</dbReference>
<dbReference type="InterPro" id="IPR011711">
    <property type="entry name" value="GntR_C"/>
</dbReference>
<dbReference type="PANTHER" id="PTHR43537:SF24">
    <property type="entry name" value="GLUCONATE OPERON TRANSCRIPTIONAL REPRESSOR"/>
    <property type="match status" value="1"/>
</dbReference>
<dbReference type="Proteomes" id="UP000619295">
    <property type="component" value="Unassembled WGS sequence"/>
</dbReference>
<dbReference type="EMBL" id="JACXWY010000005">
    <property type="protein sequence ID" value="MBD3846030.1"/>
    <property type="molecule type" value="Genomic_DNA"/>
</dbReference>
<dbReference type="Gene3D" id="1.20.120.530">
    <property type="entry name" value="GntR ligand-binding domain-like"/>
    <property type="match status" value="1"/>
</dbReference>
<name>A0A927E8Y2_9HYPH</name>
<keyword evidence="2" id="KW-0238">DNA-binding</keyword>
<dbReference type="InterPro" id="IPR000524">
    <property type="entry name" value="Tscrpt_reg_HTH_GntR"/>
</dbReference>
<evidence type="ECO:0000256" key="2">
    <source>
        <dbReference type="ARBA" id="ARBA00023125"/>
    </source>
</evidence>
<reference evidence="6" key="1">
    <citation type="submission" date="2020-09" db="EMBL/GenBank/DDBJ databases">
        <title>Bosea spartocytisi sp. nov. a root nodule endophyte of Spartocytisus supranubius in the high mountain ecosystem fo the Teide National Park (Canary Islands, Spain).</title>
        <authorList>
            <person name="Pulido-Suarez L."/>
            <person name="Peix A."/>
            <person name="Igual J.M."/>
            <person name="Socas-Perez N."/>
            <person name="Velazquez E."/>
            <person name="Flores-Felix J.D."/>
            <person name="Leon-Barrios M."/>
        </authorList>
    </citation>
    <scope>NUCLEOTIDE SEQUENCE</scope>
    <source>
        <strain evidence="6">SSUT16</strain>
    </source>
</reference>
<keyword evidence="3" id="KW-0804">Transcription</keyword>
<evidence type="ECO:0000313" key="6">
    <source>
        <dbReference type="EMBL" id="MBD3846030.1"/>
    </source>
</evidence>
<evidence type="ECO:0000259" key="5">
    <source>
        <dbReference type="PROSITE" id="PS50949"/>
    </source>
</evidence>
<sequence>MVLVTEQGGRTAGEAGGKRAAGGSASRARELAKLIEKDISTGRLSAGSWLKQVDLEAQYGASRLDIRQALDRLEEKGFVKLEANRGYRVETFDKERFRNVVTIRAILEVAAAAEVLKHIDEAGLQRLLLRADAFAEAVNAGTVVAQEEANYAFHAVMLEFCPNRDLVSMIFDLRSRVPVTLTREKNTAALLANTVSEHYEIVERLRERDKPGLEAVVHKHVMGGLEVV</sequence>
<evidence type="ECO:0000256" key="1">
    <source>
        <dbReference type="ARBA" id="ARBA00023015"/>
    </source>
</evidence>
<dbReference type="InterPro" id="IPR008920">
    <property type="entry name" value="TF_FadR/GntR_C"/>
</dbReference>
<feature type="domain" description="HTH gntR-type" evidence="5">
    <location>
        <begin position="25"/>
        <end position="92"/>
    </location>
</feature>
<feature type="region of interest" description="Disordered" evidence="4">
    <location>
        <begin position="1"/>
        <end position="23"/>
    </location>
</feature>
<dbReference type="SUPFAM" id="SSF48008">
    <property type="entry name" value="GntR ligand-binding domain-like"/>
    <property type="match status" value="1"/>
</dbReference>
<protein>
    <submittedName>
        <fullName evidence="6">GntR family transcriptional regulator</fullName>
    </submittedName>
</protein>
<proteinExistence type="predicted"/>
<dbReference type="GO" id="GO:0003700">
    <property type="term" value="F:DNA-binding transcription factor activity"/>
    <property type="evidence" value="ECO:0007669"/>
    <property type="project" value="InterPro"/>
</dbReference>
<dbReference type="PROSITE" id="PS50949">
    <property type="entry name" value="HTH_GNTR"/>
    <property type="match status" value="1"/>
</dbReference>
<accession>A0A927E8Y2</accession>
<dbReference type="AlphaFoldDB" id="A0A927E8Y2"/>
<gene>
    <name evidence="6" type="ORF">IED13_10005</name>
</gene>
<evidence type="ECO:0000256" key="4">
    <source>
        <dbReference type="SAM" id="MobiDB-lite"/>
    </source>
</evidence>
<dbReference type="SUPFAM" id="SSF46785">
    <property type="entry name" value="Winged helix' DNA-binding domain"/>
    <property type="match status" value="1"/>
</dbReference>
<dbReference type="InterPro" id="IPR036388">
    <property type="entry name" value="WH-like_DNA-bd_sf"/>
</dbReference>
<dbReference type="SMART" id="SM00345">
    <property type="entry name" value="HTH_GNTR"/>
    <property type="match status" value="1"/>
</dbReference>
<comment type="caution">
    <text evidence="6">The sequence shown here is derived from an EMBL/GenBank/DDBJ whole genome shotgun (WGS) entry which is preliminary data.</text>
</comment>
<dbReference type="Gene3D" id="1.10.10.10">
    <property type="entry name" value="Winged helix-like DNA-binding domain superfamily/Winged helix DNA-binding domain"/>
    <property type="match status" value="1"/>
</dbReference>
<organism evidence="6 7">
    <name type="scientific">Bosea spartocytisi</name>
    <dbReference type="NCBI Taxonomy" id="2773451"/>
    <lineage>
        <taxon>Bacteria</taxon>
        <taxon>Pseudomonadati</taxon>
        <taxon>Pseudomonadota</taxon>
        <taxon>Alphaproteobacteria</taxon>
        <taxon>Hyphomicrobiales</taxon>
        <taxon>Boseaceae</taxon>
        <taxon>Bosea</taxon>
    </lineage>
</organism>
<dbReference type="RefSeq" id="WP_191124090.1">
    <property type="nucleotide sequence ID" value="NZ_JACXWY010000005.1"/>
</dbReference>
<dbReference type="InterPro" id="IPR036390">
    <property type="entry name" value="WH_DNA-bd_sf"/>
</dbReference>
<dbReference type="Pfam" id="PF00392">
    <property type="entry name" value="GntR"/>
    <property type="match status" value="1"/>
</dbReference>
<evidence type="ECO:0000256" key="3">
    <source>
        <dbReference type="ARBA" id="ARBA00023163"/>
    </source>
</evidence>
<keyword evidence="7" id="KW-1185">Reference proteome</keyword>